<evidence type="ECO:0000256" key="5">
    <source>
        <dbReference type="ARBA" id="ARBA00022842"/>
    </source>
</evidence>
<evidence type="ECO:0000256" key="2">
    <source>
        <dbReference type="ARBA" id="ARBA00006706"/>
    </source>
</evidence>
<name>T1A8A3_9ZZZZ</name>
<protein>
    <submittedName>
        <fullName evidence="6">Polyprenyl synthetase</fullName>
        <ecNumber evidence="6">2.5.1.-</ecNumber>
    </submittedName>
</protein>
<comment type="cofactor">
    <cofactor evidence="1">
        <name>Mg(2+)</name>
        <dbReference type="ChEBI" id="CHEBI:18420"/>
    </cofactor>
</comment>
<dbReference type="AlphaFoldDB" id="T1A8A3"/>
<dbReference type="InterPro" id="IPR008949">
    <property type="entry name" value="Isoprenoid_synthase_dom_sf"/>
</dbReference>
<proteinExistence type="inferred from homology"/>
<sequence length="353" mass="38890">MEFSELAKYRRSIEREIARQYAAQRRRATPTVRPYLDILEEFTLRGGKRFRAICLLAGYHIATGRDPKAVVPAAAAMEHFQSWMLIHDDIIDHGEERRGGPTVHRRLAREHAESKGEGSAEDYGTGIGITVGDLEEPFTVDALLSTPAPPAARLAALAEYVEMTRLTAYGQLLDIRNGTLEPSRVTEKDVLLVHELKSAVYTVVSPLRIGALLGGVPARRLEDLAAIGTDLGIAFQLRDDILGAGFDAGASGKSSNDIAEGKRTLLIVRAWSATDEAGRDRLRRVLGNPHAATEDVERARDLIRSTGSLKYSEQRIARLAQQAYARLARSRTIRPAGKPLLREIGERLVQRST</sequence>
<comment type="caution">
    <text evidence="6">The sequence shown here is derived from an EMBL/GenBank/DDBJ whole genome shotgun (WGS) entry which is preliminary data.</text>
</comment>
<evidence type="ECO:0000256" key="3">
    <source>
        <dbReference type="ARBA" id="ARBA00022679"/>
    </source>
</evidence>
<gene>
    <name evidence="6" type="ORF">B1B_10360</name>
</gene>
<dbReference type="PANTHER" id="PTHR12001">
    <property type="entry name" value="GERANYLGERANYL PYROPHOSPHATE SYNTHASE"/>
    <property type="match status" value="1"/>
</dbReference>
<dbReference type="GO" id="GO:0046872">
    <property type="term" value="F:metal ion binding"/>
    <property type="evidence" value="ECO:0007669"/>
    <property type="project" value="UniProtKB-KW"/>
</dbReference>
<dbReference type="Gene3D" id="1.10.600.10">
    <property type="entry name" value="Farnesyl Diphosphate Synthase"/>
    <property type="match status" value="1"/>
</dbReference>
<keyword evidence="4" id="KW-0479">Metal-binding</keyword>
<dbReference type="SFLD" id="SFLDS00005">
    <property type="entry name" value="Isoprenoid_Synthase_Type_I"/>
    <property type="match status" value="1"/>
</dbReference>
<dbReference type="PROSITE" id="PS00723">
    <property type="entry name" value="POLYPRENYL_SYNTHASE_1"/>
    <property type="match status" value="1"/>
</dbReference>
<comment type="similarity">
    <text evidence="2">Belongs to the FPP/GGPP synthase family.</text>
</comment>
<evidence type="ECO:0000256" key="1">
    <source>
        <dbReference type="ARBA" id="ARBA00001946"/>
    </source>
</evidence>
<dbReference type="Pfam" id="PF00348">
    <property type="entry name" value="polyprenyl_synt"/>
    <property type="match status" value="1"/>
</dbReference>
<keyword evidence="3 6" id="KW-0808">Transferase</keyword>
<dbReference type="EMBL" id="AUZY01006792">
    <property type="protein sequence ID" value="EQD53232.1"/>
    <property type="molecule type" value="Genomic_DNA"/>
</dbReference>
<organism evidence="6">
    <name type="scientific">mine drainage metagenome</name>
    <dbReference type="NCBI Taxonomy" id="410659"/>
    <lineage>
        <taxon>unclassified sequences</taxon>
        <taxon>metagenomes</taxon>
        <taxon>ecological metagenomes</taxon>
    </lineage>
</organism>
<evidence type="ECO:0000256" key="4">
    <source>
        <dbReference type="ARBA" id="ARBA00022723"/>
    </source>
</evidence>
<dbReference type="GO" id="GO:0008299">
    <property type="term" value="P:isoprenoid biosynthetic process"/>
    <property type="evidence" value="ECO:0007669"/>
    <property type="project" value="InterPro"/>
</dbReference>
<accession>T1A8A3</accession>
<reference evidence="6" key="2">
    <citation type="journal article" date="2014" name="ISME J.">
        <title>Microbial stratification in low pH oxic and suboxic macroscopic growths along an acid mine drainage.</title>
        <authorList>
            <person name="Mendez-Garcia C."/>
            <person name="Mesa V."/>
            <person name="Sprenger R.R."/>
            <person name="Richter M."/>
            <person name="Diez M.S."/>
            <person name="Solano J."/>
            <person name="Bargiela R."/>
            <person name="Golyshina O.V."/>
            <person name="Manteca A."/>
            <person name="Ramos J.L."/>
            <person name="Gallego J.R."/>
            <person name="Llorente I."/>
            <person name="Martins Dos Santos V.A."/>
            <person name="Jensen O.N."/>
            <person name="Pelaez A.I."/>
            <person name="Sanchez J."/>
            <person name="Ferrer M."/>
        </authorList>
    </citation>
    <scope>NUCLEOTIDE SEQUENCE</scope>
</reference>
<dbReference type="PANTHER" id="PTHR12001:SF85">
    <property type="entry name" value="SHORT CHAIN ISOPRENYL DIPHOSPHATE SYNTHASE"/>
    <property type="match status" value="1"/>
</dbReference>
<dbReference type="SUPFAM" id="SSF48576">
    <property type="entry name" value="Terpenoid synthases"/>
    <property type="match status" value="1"/>
</dbReference>
<dbReference type="PROSITE" id="PS00444">
    <property type="entry name" value="POLYPRENYL_SYNTHASE_2"/>
    <property type="match status" value="1"/>
</dbReference>
<evidence type="ECO:0000313" key="6">
    <source>
        <dbReference type="EMBL" id="EQD53232.1"/>
    </source>
</evidence>
<dbReference type="EC" id="2.5.1.-" evidence="6"/>
<dbReference type="InterPro" id="IPR033749">
    <property type="entry name" value="Polyprenyl_synt_CS"/>
</dbReference>
<dbReference type="GO" id="GO:0004659">
    <property type="term" value="F:prenyltransferase activity"/>
    <property type="evidence" value="ECO:0007669"/>
    <property type="project" value="InterPro"/>
</dbReference>
<dbReference type="InterPro" id="IPR000092">
    <property type="entry name" value="Polyprenyl_synt"/>
</dbReference>
<reference evidence="6" key="1">
    <citation type="submission" date="2013-08" db="EMBL/GenBank/DDBJ databases">
        <authorList>
            <person name="Mendez C."/>
            <person name="Richter M."/>
            <person name="Ferrer M."/>
            <person name="Sanchez J."/>
        </authorList>
    </citation>
    <scope>NUCLEOTIDE SEQUENCE</scope>
</reference>
<keyword evidence="5" id="KW-0460">Magnesium</keyword>